<organism evidence="4 5">
    <name type="scientific">Salinimonas marina</name>
    <dbReference type="NCBI Taxonomy" id="2785918"/>
    <lineage>
        <taxon>Bacteria</taxon>
        <taxon>Pseudomonadati</taxon>
        <taxon>Pseudomonadota</taxon>
        <taxon>Gammaproteobacteria</taxon>
        <taxon>Alteromonadales</taxon>
        <taxon>Alteromonadaceae</taxon>
        <taxon>Alteromonas/Salinimonas group</taxon>
        <taxon>Salinimonas</taxon>
    </lineage>
</organism>
<evidence type="ECO:0000313" key="5">
    <source>
        <dbReference type="Proteomes" id="UP000595095"/>
    </source>
</evidence>
<evidence type="ECO:0000256" key="3">
    <source>
        <dbReference type="RuleBase" id="RU004508"/>
    </source>
</evidence>
<dbReference type="PANTHER" id="PTHR30244:SF34">
    <property type="entry name" value="DTDP-4-AMINO-4,6-DIDEOXYGALACTOSE TRANSAMINASE"/>
    <property type="match status" value="1"/>
</dbReference>
<dbReference type="Gene3D" id="3.90.1150.10">
    <property type="entry name" value="Aspartate Aminotransferase, domain 1"/>
    <property type="match status" value="1"/>
</dbReference>
<evidence type="ECO:0000256" key="1">
    <source>
        <dbReference type="ARBA" id="ARBA00022898"/>
    </source>
</evidence>
<dbReference type="KEGG" id="smaa:IT774_04130"/>
<sequence length="390" mass="43163">MSWQQLPPVGTKALSWSADYAVSPLSFVGFDYTLVNSGTAALGAILRWATQQRSTDEPYRVVIPGYACPDLVAACVYAGATPVIVDIQQDCYNFDAGQLAELGDSIDAVICPALFGISMPVKQLRNTLGEQVLIIEDNAQWFPECSIDRKRFTLENYELPEDTLSADFFITSFGRGKPVNLLGGGMLAWNHQRISDFKLHLNATQESSSRLKLKAQAFNWLCHPIFYGALTRAPGLNLGATEYHPLTTVEALSQPRQQRMPSAVMAYLRGHCRVQQQLLQAMPVLWPQQAQEKRLLRFPLITQSRESRDALLAKLNGAGLGASAMYVRPLASIDGIDELANTPFSTPVCQQLADGLLTLPLHKGVKPKHVHQMIHIIDEHRQWLSDKPAA</sequence>
<dbReference type="RefSeq" id="WP_195811462.1">
    <property type="nucleotide sequence ID" value="NZ_CP064795.1"/>
</dbReference>
<dbReference type="GO" id="GO:0000271">
    <property type="term" value="P:polysaccharide biosynthetic process"/>
    <property type="evidence" value="ECO:0007669"/>
    <property type="project" value="TreeGrafter"/>
</dbReference>
<dbReference type="GO" id="GO:0008483">
    <property type="term" value="F:transaminase activity"/>
    <property type="evidence" value="ECO:0007669"/>
    <property type="project" value="UniProtKB-KW"/>
</dbReference>
<keyword evidence="5" id="KW-1185">Reference proteome</keyword>
<dbReference type="Gene3D" id="3.40.640.10">
    <property type="entry name" value="Type I PLP-dependent aspartate aminotransferase-like (Major domain)"/>
    <property type="match status" value="1"/>
</dbReference>
<name>A0A7S9DYM6_9ALTE</name>
<dbReference type="Proteomes" id="UP000595095">
    <property type="component" value="Chromosome"/>
</dbReference>
<comment type="similarity">
    <text evidence="2 3">Belongs to the DegT/DnrJ/EryC1 family.</text>
</comment>
<gene>
    <name evidence="4" type="ORF">IT774_04130</name>
</gene>
<evidence type="ECO:0000256" key="2">
    <source>
        <dbReference type="ARBA" id="ARBA00037999"/>
    </source>
</evidence>
<keyword evidence="4" id="KW-0032">Aminotransferase</keyword>
<dbReference type="InterPro" id="IPR015422">
    <property type="entry name" value="PyrdxlP-dep_Trfase_small"/>
</dbReference>
<dbReference type="AlphaFoldDB" id="A0A7S9DYM6"/>
<dbReference type="SUPFAM" id="SSF53383">
    <property type="entry name" value="PLP-dependent transferases"/>
    <property type="match status" value="1"/>
</dbReference>
<dbReference type="InterPro" id="IPR015424">
    <property type="entry name" value="PyrdxlP-dep_Trfase"/>
</dbReference>
<dbReference type="InterPro" id="IPR000653">
    <property type="entry name" value="DegT/StrS_aminotransferase"/>
</dbReference>
<accession>A0A7S9DYM6</accession>
<dbReference type="PANTHER" id="PTHR30244">
    <property type="entry name" value="TRANSAMINASE"/>
    <property type="match status" value="1"/>
</dbReference>
<proteinExistence type="inferred from homology"/>
<evidence type="ECO:0000313" key="4">
    <source>
        <dbReference type="EMBL" id="QPG06386.1"/>
    </source>
</evidence>
<keyword evidence="4" id="KW-0808">Transferase</keyword>
<protein>
    <submittedName>
        <fullName evidence="4">DegT/DnrJ/EryC1/StrS aminotransferase family protein</fullName>
    </submittedName>
</protein>
<dbReference type="EMBL" id="CP064795">
    <property type="protein sequence ID" value="QPG06386.1"/>
    <property type="molecule type" value="Genomic_DNA"/>
</dbReference>
<keyword evidence="1 3" id="KW-0663">Pyridoxal phosphate</keyword>
<dbReference type="GO" id="GO:0030170">
    <property type="term" value="F:pyridoxal phosphate binding"/>
    <property type="evidence" value="ECO:0007669"/>
    <property type="project" value="TreeGrafter"/>
</dbReference>
<reference evidence="4 5" key="1">
    <citation type="submission" date="2020-11" db="EMBL/GenBank/DDBJ databases">
        <title>Complete genome sequence for Salinimonas sp. strain G2-b.</title>
        <authorList>
            <person name="Park S.-J."/>
        </authorList>
    </citation>
    <scope>NUCLEOTIDE SEQUENCE [LARGE SCALE GENOMIC DNA]</scope>
    <source>
        <strain evidence="4 5">G2-b</strain>
    </source>
</reference>
<dbReference type="InterPro" id="IPR015421">
    <property type="entry name" value="PyrdxlP-dep_Trfase_major"/>
</dbReference>
<dbReference type="Pfam" id="PF01041">
    <property type="entry name" value="DegT_DnrJ_EryC1"/>
    <property type="match status" value="1"/>
</dbReference>